<feature type="transmembrane region" description="Helical" evidence="2">
    <location>
        <begin position="469"/>
        <end position="497"/>
    </location>
</feature>
<dbReference type="InterPro" id="IPR027417">
    <property type="entry name" value="P-loop_NTPase"/>
</dbReference>
<evidence type="ECO:0000256" key="2">
    <source>
        <dbReference type="SAM" id="Phobius"/>
    </source>
</evidence>
<reference evidence="4" key="1">
    <citation type="submission" date="2021-01" db="EMBL/GenBank/DDBJ databases">
        <title>Whole genome shotgun sequence of Sphaerisporangium rufum NBRC 109079.</title>
        <authorList>
            <person name="Komaki H."/>
            <person name="Tamura T."/>
        </authorList>
    </citation>
    <scope>NUCLEOTIDE SEQUENCE</scope>
    <source>
        <strain evidence="4">NBRC 109079</strain>
    </source>
</reference>
<keyword evidence="2" id="KW-0472">Membrane</keyword>
<feature type="transmembrane region" description="Helical" evidence="2">
    <location>
        <begin position="12"/>
        <end position="32"/>
    </location>
</feature>
<dbReference type="PROSITE" id="PS50837">
    <property type="entry name" value="NACHT"/>
    <property type="match status" value="1"/>
</dbReference>
<gene>
    <name evidence="4" type="ORF">Sru01_50660</name>
</gene>
<evidence type="ECO:0000313" key="4">
    <source>
        <dbReference type="EMBL" id="GII80084.1"/>
    </source>
</evidence>
<keyword evidence="2" id="KW-1133">Transmembrane helix</keyword>
<feature type="transmembrane region" description="Helical" evidence="2">
    <location>
        <begin position="554"/>
        <end position="578"/>
    </location>
</feature>
<dbReference type="RefSeq" id="WP_203990386.1">
    <property type="nucleotide sequence ID" value="NZ_BOOU01000068.1"/>
</dbReference>
<keyword evidence="5" id="KW-1185">Reference proteome</keyword>
<feature type="compositionally biased region" description="Basic and acidic residues" evidence="1">
    <location>
        <begin position="696"/>
        <end position="716"/>
    </location>
</feature>
<organism evidence="4 5">
    <name type="scientific">Sphaerisporangium rufum</name>
    <dbReference type="NCBI Taxonomy" id="1381558"/>
    <lineage>
        <taxon>Bacteria</taxon>
        <taxon>Bacillati</taxon>
        <taxon>Actinomycetota</taxon>
        <taxon>Actinomycetes</taxon>
        <taxon>Streptosporangiales</taxon>
        <taxon>Streptosporangiaceae</taxon>
        <taxon>Sphaerisporangium</taxon>
    </lineage>
</organism>
<accession>A0A919V1U1</accession>
<feature type="region of interest" description="Disordered" evidence="1">
    <location>
        <begin position="696"/>
        <end position="728"/>
    </location>
</feature>
<protein>
    <recommendedName>
        <fullName evidence="3">NACHT domain-containing protein</fullName>
    </recommendedName>
</protein>
<feature type="transmembrane region" description="Helical" evidence="2">
    <location>
        <begin position="44"/>
        <end position="65"/>
    </location>
</feature>
<comment type="caution">
    <text evidence="4">The sequence shown here is derived from an EMBL/GenBank/DDBJ whole genome shotgun (WGS) entry which is preliminary data.</text>
</comment>
<dbReference type="EMBL" id="BOOU01000068">
    <property type="protein sequence ID" value="GII80084.1"/>
    <property type="molecule type" value="Genomic_DNA"/>
</dbReference>
<feature type="transmembrane region" description="Helical" evidence="2">
    <location>
        <begin position="598"/>
        <end position="618"/>
    </location>
</feature>
<dbReference type="Proteomes" id="UP000655287">
    <property type="component" value="Unassembled WGS sequence"/>
</dbReference>
<keyword evidence="2" id="KW-0812">Transmembrane</keyword>
<dbReference type="Pfam" id="PF05729">
    <property type="entry name" value="NACHT"/>
    <property type="match status" value="1"/>
</dbReference>
<name>A0A919V1U1_9ACTN</name>
<evidence type="ECO:0000256" key="1">
    <source>
        <dbReference type="SAM" id="MobiDB-lite"/>
    </source>
</evidence>
<feature type="domain" description="NACHT" evidence="3">
    <location>
        <begin position="155"/>
        <end position="279"/>
    </location>
</feature>
<dbReference type="AlphaFoldDB" id="A0A919V1U1"/>
<evidence type="ECO:0000259" key="3">
    <source>
        <dbReference type="PROSITE" id="PS50837"/>
    </source>
</evidence>
<dbReference type="Gene3D" id="3.40.50.300">
    <property type="entry name" value="P-loop containing nucleotide triphosphate hydrolases"/>
    <property type="match status" value="1"/>
</dbReference>
<dbReference type="SUPFAM" id="SSF52540">
    <property type="entry name" value="P-loop containing nucleoside triphosphate hydrolases"/>
    <property type="match status" value="1"/>
</dbReference>
<sequence length="728" mass="77798">MARRDRSWRYALGWWAGLAGVTAVLVVIGVALRGAGGLQTAANVAQLVGVVLVVPTLLVPLWLWWRRSTARPPVTSAHVAHAKDVLAGLVEEQWTVEATLRSLDDPAPIPVRWRLTTTEQVMDQPANLTPSLRRLAVSSDAIGAAVARFRRMRRRRLVILGGPGTGKTTLAVQLIRELLATRAVHPGEPVPVLLPVAGWDTTAYPRLQQWLAVRLAQDYPALRAAELPAGMAEVLAVRGHILPVLDGLDELPPPAQQAVITALNQSLGDTDQLIVTSRTAEFGRAVAGAGDVLTSAMVIEPEPLTPKTAAAYLKRCLPPRPPSAWPDVLAVLRATSARPDPHDPGAVLAAVAGTALGLWLLRVVYVDGRADPAPLLEPGRFSDAGGLRGHLFDRLIPALIAARPPGADPFRPRRRHDPGQARRWLTGLAHTMSHPLDGAPTRDFAWWRLARRSGAFTAATRRGFGIAGLVAGGLVGWVMFELVGVLVGGLGVGRALWALSESWPMKEPGFADLRLRGRGVLLVRKIPRGLTFGLVAGLTDGLVSGLLDRQLSEFVSGFVSGFVVVFLGGLVGGVMQWVEAPAAERATAPMTGWRADRVLNIVRTGVGLLGGGLAAAFIGMRGAELVAGLVGGSVAGLMVGNHQAWPAYLVATYRLARIGRLPWALMPFLDDMHRLGLLRAVGPIYQFRHADFQDHLAADPPDADRAPSHDGRDVVRQRAGPVEGADQE</sequence>
<evidence type="ECO:0000313" key="5">
    <source>
        <dbReference type="Proteomes" id="UP000655287"/>
    </source>
</evidence>
<proteinExistence type="predicted"/>
<dbReference type="InterPro" id="IPR007111">
    <property type="entry name" value="NACHT_NTPase"/>
</dbReference>